<dbReference type="GO" id="GO:0008289">
    <property type="term" value="F:lipid binding"/>
    <property type="evidence" value="ECO:0007669"/>
    <property type="project" value="UniProtKB-KW"/>
</dbReference>
<evidence type="ECO:0000256" key="1">
    <source>
        <dbReference type="ARBA" id="ARBA00023121"/>
    </source>
</evidence>
<dbReference type="InterPro" id="IPR050270">
    <property type="entry name" value="DegV_domain_contain"/>
</dbReference>
<dbReference type="RefSeq" id="WP_070371886.1">
    <property type="nucleotide sequence ID" value="NZ_LKEU01000035.1"/>
</dbReference>
<name>A0A1F2PF42_9FIRM</name>
<dbReference type="SUPFAM" id="SSF82549">
    <property type="entry name" value="DAK1/DegV-like"/>
    <property type="match status" value="1"/>
</dbReference>
<dbReference type="PANTHER" id="PTHR33434:SF2">
    <property type="entry name" value="FATTY ACID-BINDING PROTEIN TM_1468"/>
    <property type="match status" value="1"/>
</dbReference>
<dbReference type="Gene3D" id="3.40.50.10170">
    <property type="match status" value="1"/>
</dbReference>
<comment type="caution">
    <text evidence="2">The sequence shown here is derived from an EMBL/GenBank/DDBJ whole genome shotgun (WGS) entry which is preliminary data.</text>
</comment>
<dbReference type="Gene3D" id="3.30.1180.10">
    <property type="match status" value="1"/>
</dbReference>
<dbReference type="OrthoDB" id="9781230at2"/>
<dbReference type="NCBIfam" id="TIGR00762">
    <property type="entry name" value="DegV"/>
    <property type="match status" value="1"/>
</dbReference>
<sequence length="292" mass="33205">MNIKIITDSACDILKSDQQKFDIEIMPVYVVEDEINYRDGIDISPEVVCDKMRKGVRFKTSQIPYGDFYKRFEELIAEKQPFIYLAFSSGLSGTYQAAALAERDLKEKYPEAVFNVVDTKAVCYGLGHIVYGAAQAAVEGFSMDELMLRINYYIDHVKHVFTVTDLQYLYRGGRLNKGTAIIGNMLNINPLLEVSKAGELQQIDKVRGEKKLIKKMVDYLEENGDQMDRQTIGISHADNPELVDLFVKMAGKRFNTERFKIVPLGSTVLTHSGPGTLAVFFFDEWKEAFQFE</sequence>
<evidence type="ECO:0000313" key="2">
    <source>
        <dbReference type="EMBL" id="OFV69977.1"/>
    </source>
</evidence>
<dbReference type="EMBL" id="LKEU01000035">
    <property type="protein sequence ID" value="OFV69977.1"/>
    <property type="molecule type" value="Genomic_DNA"/>
</dbReference>
<dbReference type="STRING" id="52694.ACWI_26190"/>
<organism evidence="2 3">
    <name type="scientific">Acetobacterium wieringae</name>
    <dbReference type="NCBI Taxonomy" id="52694"/>
    <lineage>
        <taxon>Bacteria</taxon>
        <taxon>Bacillati</taxon>
        <taxon>Bacillota</taxon>
        <taxon>Clostridia</taxon>
        <taxon>Eubacteriales</taxon>
        <taxon>Eubacteriaceae</taxon>
        <taxon>Acetobacterium</taxon>
    </lineage>
</organism>
<accession>A0A1F2PF42</accession>
<reference evidence="2 3" key="1">
    <citation type="submission" date="2015-09" db="EMBL/GenBank/DDBJ databases">
        <title>Genome sequence of Acetobacterium wieringae DSM 1911.</title>
        <authorList>
            <person name="Poehlein A."/>
            <person name="Bengelsdorf F.R."/>
            <person name="Schiel-Bengelsdorf B."/>
            <person name="Duerre P."/>
            <person name="Daniel R."/>
        </authorList>
    </citation>
    <scope>NUCLEOTIDE SEQUENCE [LARGE SCALE GENOMIC DNA]</scope>
    <source>
        <strain evidence="2 3">DSM 1911</strain>
    </source>
</reference>
<dbReference type="PROSITE" id="PS51482">
    <property type="entry name" value="DEGV"/>
    <property type="match status" value="1"/>
</dbReference>
<keyword evidence="1" id="KW-0446">Lipid-binding</keyword>
<gene>
    <name evidence="2" type="ORF">ACWI_26190</name>
</gene>
<evidence type="ECO:0000313" key="3">
    <source>
        <dbReference type="Proteomes" id="UP000176244"/>
    </source>
</evidence>
<proteinExistence type="predicted"/>
<dbReference type="InterPro" id="IPR043168">
    <property type="entry name" value="DegV_C"/>
</dbReference>
<dbReference type="Pfam" id="PF02645">
    <property type="entry name" value="DegV"/>
    <property type="match status" value="1"/>
</dbReference>
<dbReference type="PANTHER" id="PTHR33434">
    <property type="entry name" value="DEGV DOMAIN-CONTAINING PROTEIN DR_1986-RELATED"/>
    <property type="match status" value="1"/>
</dbReference>
<dbReference type="InterPro" id="IPR003797">
    <property type="entry name" value="DegV"/>
</dbReference>
<protein>
    <submittedName>
        <fullName evidence="2">DegV domain-containing protein</fullName>
    </submittedName>
</protein>
<dbReference type="AlphaFoldDB" id="A0A1F2PF42"/>
<dbReference type="Proteomes" id="UP000176244">
    <property type="component" value="Unassembled WGS sequence"/>
</dbReference>